<gene>
    <name evidence="4" type="ORF">Ptr86124_009660</name>
    <name evidence="3" type="ORF">PtrM4_040760</name>
</gene>
<evidence type="ECO:0000259" key="2">
    <source>
        <dbReference type="Pfam" id="PF09130"/>
    </source>
</evidence>
<dbReference type="Proteomes" id="UP000245464">
    <property type="component" value="Chromosome 10"/>
</dbReference>
<dbReference type="Pfam" id="PF09130">
    <property type="entry name" value="DUF1932"/>
    <property type="match status" value="1"/>
</dbReference>
<evidence type="ECO:0000313" key="3">
    <source>
        <dbReference type="EMBL" id="KAF7564642.1"/>
    </source>
</evidence>
<protein>
    <submittedName>
        <fullName evidence="4">6-phosphogluconate dehydrogenase C-terminal domain protein</fullName>
    </submittedName>
    <submittedName>
        <fullName evidence="3">DUF1932 multi-domain protein</fullName>
    </submittedName>
</protein>
<organism evidence="3 5">
    <name type="scientific">Pyrenophora tritici-repentis</name>
    <dbReference type="NCBI Taxonomy" id="45151"/>
    <lineage>
        <taxon>Eukaryota</taxon>
        <taxon>Fungi</taxon>
        <taxon>Dikarya</taxon>
        <taxon>Ascomycota</taxon>
        <taxon>Pezizomycotina</taxon>
        <taxon>Dothideomycetes</taxon>
        <taxon>Pleosporomycetidae</taxon>
        <taxon>Pleosporales</taxon>
        <taxon>Pleosporineae</taxon>
        <taxon>Pleosporaceae</taxon>
        <taxon>Pyrenophora</taxon>
    </lineage>
</organism>
<feature type="domain" description="Pyrroline-5-carboxylate reductase catalytic N-terminal" evidence="1">
    <location>
        <begin position="10"/>
        <end position="91"/>
    </location>
</feature>
<keyword evidence="6" id="KW-1185">Reference proteome</keyword>
<dbReference type="InterPro" id="IPR013328">
    <property type="entry name" value="6PGD_dom2"/>
</dbReference>
<dbReference type="Pfam" id="PF03807">
    <property type="entry name" value="F420_oxidored"/>
    <property type="match status" value="1"/>
</dbReference>
<dbReference type="Gene3D" id="3.40.50.720">
    <property type="entry name" value="NAD(P)-binding Rossmann-like Domain"/>
    <property type="match status" value="1"/>
</dbReference>
<evidence type="ECO:0000313" key="4">
    <source>
        <dbReference type="EMBL" id="KAI1511256.1"/>
    </source>
</evidence>
<dbReference type="InterPro" id="IPR028939">
    <property type="entry name" value="P5C_Rdtase_cat_N"/>
</dbReference>
<dbReference type="Gene3D" id="1.10.1040.10">
    <property type="entry name" value="N-(1-d-carboxylethyl)-l-norvaline Dehydrogenase, domain 2"/>
    <property type="match status" value="1"/>
</dbReference>
<dbReference type="OMA" id="YAGINKG"/>
<dbReference type="InterPro" id="IPR036291">
    <property type="entry name" value="NAD(P)-bd_dom_sf"/>
</dbReference>
<dbReference type="EMBL" id="NQIK02000010">
    <property type="protein sequence ID" value="KAF7564642.1"/>
    <property type="molecule type" value="Genomic_DNA"/>
</dbReference>
<dbReference type="InterPro" id="IPR008927">
    <property type="entry name" value="6-PGluconate_DH-like_C_sf"/>
</dbReference>
<sequence>MPRPVEESIIAIFSIGQMGLGIAKLLQAHKYHVITNVSDRSAATKARALSAGIQLYDTDEEVIREAEYFISIVPPLDAIATAERVRNAWAGSKRIGARKLYYLDLNAISPATAKKIAGIFEPPEYDVQVVDGGIIGGPPAPSKQDPSGWTRPGIPLSGPRSLENCGMLGWEVMKILNAKHIGPEIGTASGLKCCFAAISKGFTALALQSFTTASSLGVLEHLKEYMDLYNLNARQKAEKNIVGCTGKAYRWVEEMNQIGECFSTEGAWQDQACVFREIASLFQGLADVVEENGGQGMKNDEDVVEALGKKLHSKS</sequence>
<name>A0A2W1HIP6_9PLEO</name>
<dbReference type="AlphaFoldDB" id="A0A2W1HIP6"/>
<reference evidence="4" key="3">
    <citation type="journal article" date="2022" name="bioRxiv">
        <title>A global pangenome for the wheat fungal pathogen Pyrenophora tritici-repentis and prediction of effector protein structural homology.</title>
        <authorList>
            <person name="Moolhuijzen P."/>
            <person name="See P.T."/>
            <person name="Shi G."/>
            <person name="Powell H.R."/>
            <person name="Cockram J."/>
            <person name="Jorgensen L.N."/>
            <person name="Benslimane H."/>
            <person name="Strelkov S.E."/>
            <person name="Turner J."/>
            <person name="Liu Z."/>
            <person name="Moffat C.S."/>
        </authorList>
    </citation>
    <scope>NUCLEOTIDE SEQUENCE</scope>
    <source>
        <strain evidence="4">86-124</strain>
    </source>
</reference>
<dbReference type="OrthoDB" id="9988102at2759"/>
<dbReference type="GO" id="GO:0050661">
    <property type="term" value="F:NADP binding"/>
    <property type="evidence" value="ECO:0007669"/>
    <property type="project" value="InterPro"/>
</dbReference>
<dbReference type="SUPFAM" id="SSF48179">
    <property type="entry name" value="6-phosphogluconate dehydrogenase C-terminal domain-like"/>
    <property type="match status" value="1"/>
</dbReference>
<proteinExistence type="predicted"/>
<reference evidence="4" key="2">
    <citation type="submission" date="2021-05" db="EMBL/GenBank/DDBJ databases">
        <authorList>
            <person name="Moolhuijzen P.M."/>
            <person name="Moffat C.S."/>
        </authorList>
    </citation>
    <scope>NUCLEOTIDE SEQUENCE</scope>
    <source>
        <strain evidence="4">86-124</strain>
    </source>
</reference>
<reference evidence="6" key="4">
    <citation type="journal article" date="2022" name="Microb. Genom.">
        <title>A global pangenome for the wheat fungal pathogen Pyrenophora tritici-repentis and prediction of effector protein structural homology.</title>
        <authorList>
            <person name="Moolhuijzen P.M."/>
            <person name="See P.T."/>
            <person name="Shi G."/>
            <person name="Powell H.R."/>
            <person name="Cockram J."/>
            <person name="Jorgensen L.N."/>
            <person name="Benslimane H."/>
            <person name="Strelkov S.E."/>
            <person name="Turner J."/>
            <person name="Liu Z."/>
            <person name="Moffat C.S."/>
        </authorList>
    </citation>
    <scope>NUCLEOTIDE SEQUENCE [LARGE SCALE GENOMIC DNA]</scope>
</reference>
<comment type="caution">
    <text evidence="3">The sequence shown here is derived from an EMBL/GenBank/DDBJ whole genome shotgun (WGS) entry which is preliminary data.</text>
</comment>
<dbReference type="SUPFAM" id="SSF51735">
    <property type="entry name" value="NAD(P)-binding Rossmann-fold domains"/>
    <property type="match status" value="1"/>
</dbReference>
<evidence type="ECO:0000313" key="6">
    <source>
        <dbReference type="Proteomes" id="UP000249757"/>
    </source>
</evidence>
<dbReference type="InterPro" id="IPR015814">
    <property type="entry name" value="Pgluconate_DH_NAD-bd_C"/>
</dbReference>
<dbReference type="EMBL" id="NRDI02000014">
    <property type="protein sequence ID" value="KAI1511256.1"/>
    <property type="molecule type" value="Genomic_DNA"/>
</dbReference>
<reference evidence="3" key="1">
    <citation type="journal article" date="2018" name="BMC Genomics">
        <title>Comparative genomics of the wheat fungal pathogen Pyrenophora tritici-repentis reveals chromosomal variations and genome plasticity.</title>
        <authorList>
            <person name="Moolhuijzen P."/>
            <person name="See P.T."/>
            <person name="Hane J.K."/>
            <person name="Shi G."/>
            <person name="Liu Z."/>
            <person name="Oliver R.P."/>
            <person name="Moffat C.S."/>
        </authorList>
    </citation>
    <scope>NUCLEOTIDE SEQUENCE [LARGE SCALE GENOMIC DNA]</scope>
    <source>
        <strain evidence="3">M4</strain>
    </source>
</reference>
<dbReference type="Proteomes" id="UP000249757">
    <property type="component" value="Unassembled WGS sequence"/>
</dbReference>
<evidence type="ECO:0000313" key="5">
    <source>
        <dbReference type="Proteomes" id="UP000245464"/>
    </source>
</evidence>
<feature type="domain" description="Phosphogluconate dehydrogenase NAD-binding putative C-terminal" evidence="2">
    <location>
        <begin position="213"/>
        <end position="283"/>
    </location>
</feature>
<accession>A0A2W1HIP6</accession>
<evidence type="ECO:0000259" key="1">
    <source>
        <dbReference type="Pfam" id="PF03807"/>
    </source>
</evidence>